<keyword evidence="3" id="KW-0597">Phosphoprotein</keyword>
<dbReference type="PROSITE" id="PS00455">
    <property type="entry name" value="AMP_BINDING"/>
    <property type="match status" value="1"/>
</dbReference>
<dbReference type="Gene3D" id="3.40.640.10">
    <property type="entry name" value="Type I PLP-dependent aspartate aminotransferase-like (Major domain)"/>
    <property type="match status" value="1"/>
</dbReference>
<dbReference type="EMBL" id="RIAS01000006">
    <property type="protein sequence ID" value="KAA8784777.1"/>
    <property type="molecule type" value="Genomic_DNA"/>
</dbReference>
<dbReference type="GO" id="GO:0004315">
    <property type="term" value="F:3-oxoacyl-[acyl-carrier-protein] synthase activity"/>
    <property type="evidence" value="ECO:0007669"/>
    <property type="project" value="InterPro"/>
</dbReference>
<dbReference type="InterPro" id="IPR036736">
    <property type="entry name" value="ACP-like_sf"/>
</dbReference>
<dbReference type="InterPro" id="IPR050091">
    <property type="entry name" value="PKS_NRPS_Biosynth_Enz"/>
</dbReference>
<dbReference type="Pfam" id="PF00109">
    <property type="entry name" value="ketoacyl-synt"/>
    <property type="match status" value="1"/>
</dbReference>
<dbReference type="InterPro" id="IPR049704">
    <property type="entry name" value="Aminotrans_3_PPA_site"/>
</dbReference>
<evidence type="ECO:0000256" key="2">
    <source>
        <dbReference type="ARBA" id="ARBA00022450"/>
    </source>
</evidence>
<dbReference type="Gene3D" id="3.40.50.12780">
    <property type="entry name" value="N-terminal domain of ligase-like"/>
    <property type="match status" value="1"/>
</dbReference>
<dbReference type="SUPFAM" id="SSF53901">
    <property type="entry name" value="Thiolase-like"/>
    <property type="match status" value="1"/>
</dbReference>
<dbReference type="InterPro" id="IPR015421">
    <property type="entry name" value="PyrdxlP-dep_Trfase_major"/>
</dbReference>
<dbReference type="PROSITE" id="PS52004">
    <property type="entry name" value="KS3_2"/>
    <property type="match status" value="1"/>
</dbReference>
<dbReference type="PROSITE" id="PS50075">
    <property type="entry name" value="CARRIER"/>
    <property type="match status" value="3"/>
</dbReference>
<keyword evidence="9" id="KW-0032">Aminotransferase</keyword>
<evidence type="ECO:0000259" key="8">
    <source>
        <dbReference type="PROSITE" id="PS52004"/>
    </source>
</evidence>
<dbReference type="Gene3D" id="3.90.1150.10">
    <property type="entry name" value="Aspartate Aminotransferase, domain 1"/>
    <property type="match status" value="1"/>
</dbReference>
<dbReference type="Pfam" id="PF02801">
    <property type="entry name" value="Ketoacyl-synt_C"/>
    <property type="match status" value="1"/>
</dbReference>
<dbReference type="InterPro" id="IPR042099">
    <property type="entry name" value="ANL_N_sf"/>
</dbReference>
<dbReference type="GO" id="GO:0008483">
    <property type="term" value="F:transaminase activity"/>
    <property type="evidence" value="ECO:0007669"/>
    <property type="project" value="UniProtKB-KW"/>
</dbReference>
<dbReference type="SMART" id="SM00823">
    <property type="entry name" value="PKS_PP"/>
    <property type="match status" value="3"/>
</dbReference>
<dbReference type="Gene3D" id="3.40.47.10">
    <property type="match status" value="1"/>
</dbReference>
<evidence type="ECO:0000313" key="10">
    <source>
        <dbReference type="Proteomes" id="UP000323664"/>
    </source>
</evidence>
<dbReference type="InterPro" id="IPR015424">
    <property type="entry name" value="PyrdxlP-dep_Trfase"/>
</dbReference>
<dbReference type="InterPro" id="IPR001242">
    <property type="entry name" value="Condensation_dom"/>
</dbReference>
<dbReference type="CDD" id="cd00610">
    <property type="entry name" value="OAT_like"/>
    <property type="match status" value="1"/>
</dbReference>
<dbReference type="InterPro" id="IPR023213">
    <property type="entry name" value="CAT-like_dom_sf"/>
</dbReference>
<protein>
    <submittedName>
        <fullName evidence="9">Aminotransferase class III-fold pyridoxal phosphate-dependent enzyme</fullName>
    </submittedName>
</protein>
<evidence type="ECO:0000313" key="9">
    <source>
        <dbReference type="EMBL" id="KAA8784777.1"/>
    </source>
</evidence>
<dbReference type="PANTHER" id="PTHR43775">
    <property type="entry name" value="FATTY ACID SYNTHASE"/>
    <property type="match status" value="1"/>
</dbReference>
<dbReference type="Gene3D" id="1.10.1200.10">
    <property type="entry name" value="ACP-like"/>
    <property type="match status" value="3"/>
</dbReference>
<accession>A0A5M9WT05</accession>
<dbReference type="GO" id="GO:0005886">
    <property type="term" value="C:plasma membrane"/>
    <property type="evidence" value="ECO:0007669"/>
    <property type="project" value="TreeGrafter"/>
</dbReference>
<dbReference type="CDD" id="cd00833">
    <property type="entry name" value="PKS"/>
    <property type="match status" value="1"/>
</dbReference>
<comment type="caution">
    <text evidence="9">The sequence shown here is derived from an EMBL/GenBank/DDBJ whole genome shotgun (WGS) entry which is preliminary data.</text>
</comment>
<dbReference type="SUPFAM" id="SSF47336">
    <property type="entry name" value="ACP-like"/>
    <property type="match status" value="3"/>
</dbReference>
<evidence type="ECO:0000256" key="6">
    <source>
        <dbReference type="SAM" id="MobiDB-lite"/>
    </source>
</evidence>
<feature type="compositionally biased region" description="Basic and acidic residues" evidence="6">
    <location>
        <begin position="567"/>
        <end position="578"/>
    </location>
</feature>
<dbReference type="Gene3D" id="3.30.559.10">
    <property type="entry name" value="Chloramphenicol acetyltransferase-like domain"/>
    <property type="match status" value="2"/>
</dbReference>
<dbReference type="Pfam" id="PF00202">
    <property type="entry name" value="Aminotran_3"/>
    <property type="match status" value="1"/>
</dbReference>
<name>A0A5M9WT05_PAEAM</name>
<dbReference type="OrthoDB" id="9765680at2"/>
<feature type="region of interest" description="Disordered" evidence="6">
    <location>
        <begin position="554"/>
        <end position="578"/>
    </location>
</feature>
<dbReference type="InterPro" id="IPR000873">
    <property type="entry name" value="AMP-dep_synth/lig_dom"/>
</dbReference>
<gene>
    <name evidence="9" type="ORF">EC604_13060</name>
</gene>
<dbReference type="InterPro" id="IPR045851">
    <property type="entry name" value="AMP-bd_C_sf"/>
</dbReference>
<dbReference type="FunFam" id="1.10.1200.10:FF:000005">
    <property type="entry name" value="Nonribosomal peptide synthetase 1"/>
    <property type="match status" value="1"/>
</dbReference>
<organism evidence="9 10">
    <name type="scientific">Paenibacillus amylolyticus</name>
    <dbReference type="NCBI Taxonomy" id="1451"/>
    <lineage>
        <taxon>Bacteria</taxon>
        <taxon>Bacillati</taxon>
        <taxon>Bacillota</taxon>
        <taxon>Bacilli</taxon>
        <taxon>Bacillales</taxon>
        <taxon>Paenibacillaceae</taxon>
        <taxon>Paenibacillus</taxon>
    </lineage>
</organism>
<feature type="domain" description="Carrier" evidence="7">
    <location>
        <begin position="1292"/>
        <end position="1367"/>
    </location>
</feature>
<dbReference type="PANTHER" id="PTHR43775:SF37">
    <property type="entry name" value="SI:DKEY-61P9.11"/>
    <property type="match status" value="1"/>
</dbReference>
<dbReference type="InterPro" id="IPR020845">
    <property type="entry name" value="AMP-binding_CS"/>
</dbReference>
<dbReference type="InterPro" id="IPR018201">
    <property type="entry name" value="Ketoacyl_synth_AS"/>
</dbReference>
<dbReference type="SMART" id="SM00825">
    <property type="entry name" value="PKS_KS"/>
    <property type="match status" value="1"/>
</dbReference>
<keyword evidence="5" id="KW-0663">Pyridoxal phosphate</keyword>
<dbReference type="SUPFAM" id="SSF52777">
    <property type="entry name" value="CoA-dependent acyltransferases"/>
    <property type="match status" value="4"/>
</dbReference>
<dbReference type="InterPro" id="IPR014031">
    <property type="entry name" value="Ketoacyl_synth_C"/>
</dbReference>
<keyword evidence="4 9" id="KW-0808">Transferase</keyword>
<dbReference type="Proteomes" id="UP000323664">
    <property type="component" value="Unassembled WGS sequence"/>
</dbReference>
<dbReference type="PROSITE" id="PS00600">
    <property type="entry name" value="AA_TRANSFER_CLASS_3"/>
    <property type="match status" value="1"/>
</dbReference>
<dbReference type="InterPro" id="IPR009081">
    <property type="entry name" value="PP-bd_ACP"/>
</dbReference>
<dbReference type="GO" id="GO:0071770">
    <property type="term" value="P:DIM/DIP cell wall layer assembly"/>
    <property type="evidence" value="ECO:0007669"/>
    <property type="project" value="TreeGrafter"/>
</dbReference>
<dbReference type="InterPro" id="IPR016039">
    <property type="entry name" value="Thiolase-like"/>
</dbReference>
<dbReference type="CDD" id="cd19531">
    <property type="entry name" value="LCL_NRPS-like"/>
    <property type="match status" value="1"/>
</dbReference>
<evidence type="ECO:0000256" key="4">
    <source>
        <dbReference type="ARBA" id="ARBA00022679"/>
    </source>
</evidence>
<evidence type="ECO:0000259" key="7">
    <source>
        <dbReference type="PROSITE" id="PS50075"/>
    </source>
</evidence>
<reference evidence="9 10" key="1">
    <citation type="journal article" date="2019" name="J. Ind. Microbiol. Biotechnol.">
        <title>Paenibacillus amylolyticus 27C64 has a diverse set of carbohydrate-active enzymes and complete pectin deconstruction system.</title>
        <authorList>
            <person name="Keggi C."/>
            <person name="Doran-Peterson J."/>
        </authorList>
    </citation>
    <scope>NUCLEOTIDE SEQUENCE [LARGE SCALE GENOMIC DNA]</scope>
    <source>
        <strain evidence="9 10">27C64</strain>
    </source>
</reference>
<dbReference type="GO" id="GO:0031177">
    <property type="term" value="F:phosphopantetheine binding"/>
    <property type="evidence" value="ECO:0007669"/>
    <property type="project" value="InterPro"/>
</dbReference>
<feature type="domain" description="Carrier" evidence="7">
    <location>
        <begin position="578"/>
        <end position="653"/>
    </location>
</feature>
<proteinExistence type="predicted"/>
<dbReference type="Pfam" id="PF00550">
    <property type="entry name" value="PP-binding"/>
    <property type="match status" value="3"/>
</dbReference>
<dbReference type="InterPro" id="IPR020806">
    <property type="entry name" value="PKS_PP-bd"/>
</dbReference>
<sequence length="2999" mass="341000">MNFPTSLIEAFKRVSEIEDRGINFINGDSDTTFISYRQLYFEALHTLDFLNSKGVSVDDELVLYFEEKDMNRFVTYYWACILGGIIPVPLATGNNNEHRKKLFEVWVTLKNPYIITDQSIWDRLLSKSVIDPYTLSMHERVLFYEHKDSRAHEPHHSGISRTSEEIAFIQFSSGSTGTPKGVVLTHQNLMYNIRDITTQLGITAKDSTLSWMPLTHDMGLIVYHLLPLVSGLNQHLIATSTFIRRPMLWMKKISDHKITFTGSPNFGLKYLFSKFKKENAEHWDLSSLRIILNGAEPIAHQVSMNFMQCLAPYQLRADAMFAAYGLAEASVGVSAGKLTSEPLLLHRKLLTIGNAIHVTDDQEEGLSVVHVGTVFENCDLRITDDNDVVVPDRFYGHVQIKGKNVTQGYYHNEEATAKLKTLDGWTRTGDLGFFVDRKLYVIGRYKDIIFVNGQNVYPHDIERVAEGFENIELGKVAACGVYDTTTNEDQIILFVVHKDSSKDFSAYAARLKGYINEQTGWKITDVVPVRQLPKTTSGKVQRYKLADEYSSGMYKSQSVPSNEAVDEETRAAKKSPKEQVEEFENKLVKIFKDVLSIHDVNKHDRFFEIGATSIQLTEIATQVEDELNIVIPTSDFFSYPTINQLANYLLGTESQEIDVKSKTKRQKEVNDLPHFKKSDIAIIGMSGEFAGAADLDEYWRIVATGQDAIGPLSEERAKDARQFINRKNNDFTFVEGGFLKEIDKFDYSFFGMTPKEAELMDPNQRLFLQTAWHTLENAGYGGGQLSGRQVGVFVGASKIGQTYEQLVMEGDNASIAQYAVGNLSSIISGRISYLLNFKGPAITIDTACSSSLVAVHMACESIIRGESELAIAGGVRTLLLPIKSGIGMESSDDRARSFDDDSDGTGTGEGVASILLKSLEQAVADGDYIHAVIKGSAINQDGATVGMTAPNTESQTNLILKAWQNAEIEPETISYIETHGTGTPLGDPIEINAISHAFQKHTSNKQFCGIGSVKANIGHLYEAAGIASLIKTILCLQHTEIPPLTHFKKPNRNIHFLGTPLYVPTNLTNWQTNNIPRRSGVSSFGFSGTNCHVVLEEYNRLEQPVPTEVDDYQLFTLSAKTHDSLYELVKKYTEFLSCNVNYTLKEICYTANIGRTHFPLRIGIVARTLEELRSKLTEVLIAGGLIPKEHVDEQSLIQDFSKQASEILGKYDTRTPINKKDIEILRECYIQGANFDLSKGDSKPNKVPLPVYPFMKKRCWVERTETSREKMVRNEAVVEEDRSVKKTLKNTADHRELLKDIFQKITGFSRDEINTDSHFLEMGIDSIMLNQVKISIMKQFSVDIPVNLLFESVTSLNKLNKYIMEHAPLMESDDVQHSKEASQIITPKNVIRSAPASRSTDSSFLSIMEQQINLLNNHQKNLNEIFTQQLDLMRMEQGGAVEQVSTSVSMNSNSDRGEISIEHIKEHRDTTLHADLQPKQKVFVPFQPIVIRSESGLSKEQQHFMDSFIEEYTKKTKQSKKYTQTYRKVHANNRNASGFRSYMKEMVYPVIAEKSMGSRLWDLDGNEYIDLTMGFGVNLFGHNPSFITDELKIEISSQPAPLGPMSNIAGQVSELIREITGCERVAFYNSGTEAIMVAIRLARAQSGRSKIVLFSGSYHGTFDGVLGVADMNADDGEALPMAPGIPESYLKDVLILNYNSPHALEVLERYKDEIAAVVVEPIQSRRPDLQPKAFIQEIRTLTEQSGIALIFDEVITGFRIDIRGSQGWYDIEADIAVYGKVVGGGMPIGVVAGKSKYLDAVDGGYWEFGDDSYPPHAEIKTFVGGTFCTHPITMKAALKTLEYLKDRGPGLQRELNERTNKLMHTLNEFFKQENVPIHMVNCGSLFRFVSFVDIELFYYLMIKNGVYIWEGRNCFLSTAHTEEDINKIVRAVYMSIYELKRNTFFQHQPDLDSPLREVEKTSEVYPVTSEQKQLWFASKARQHQSAAFTERVALELKGSIDVEKLTKALQTITGRHEALRTVIDHSGEQQMVLTDKNVEINTTDLTADLRTAKDLVFKEWMAKESENQMELSPDSTLTKYHLLKMEKNYHIFVMSFHHIIADGWSISVVVDELHKLYSAYCSHEHDLIELPAPGQFREYLDWREKQFNTLEHTKAVQYWKSIFAEPVKNIVIPSITEDMLKREFQGKRIHFKLEKSVTDKLRKLSIHSQNSLFVTLFAVYKVFVHRLTGYSKLVIGIPVSGQAQMQNYNLIGNCASVLPVVSKVNKGGSFRDYLASLKEAIKELEDVKKFPFSMFIDSLNFNHVPELNVLFNMDRPISKTKLHDLDVKLIPTPIQYSKYDLFMNVMDVNGELWCELDVNTQLVQEHEIDLWVSYFNELVSKITENEDSHLENIIIDHELEHRMKALVSKEHTLNSCISQQDDSVQAVESNSENISITEEKLTAIWKEILSIRKIGVHDSFFELGGNSLQATTIFSRIHKEFNISIPLSELFISTTIRAMSRYIENCEGSDRTEYTPIPSRDILLAENENKLLEPHCYPLSNAQERVWFRAQFTGHAYGDVYLYEFKNGLHIEIFQQAVNILIERHEIMRTTISEVGGVFYQKVHHLLKVPFEYADLAHYSDEEQRERIAEDAQRQKITEFDLTVESFYRMKLYHLADQQFIFLLSVHHIGHDGWSHYAFLNDLFKIYSSLIRGEDPHKIAQPRQYADFSLWQHKQITTKRVEKQREYWKEKLQRSAPVLQLPGDSEEKIKEQETISEICRYTLTPELTKKIYDLNVSSGRTTNFITVLAALKIWMAHVTDETLITIGSTLSGRTHPDLEGMIGLCINPVAMRTELSGNPTMQDVLQRVADTCVGAYTNQEYPFDLVMQDQYVMHDQIKSLYSVCLIGQNAHTTKLQNDEIDIRFCNLDEFQTKGMDITVGNYEMDHNEKTKLDLLIYLFDNDDQLLFEIYYNHTKFCTDTIQNFFEQMEQVLDQMVNSPSMRLSQVKLNDDTLLQELFN</sequence>
<dbReference type="PROSITE" id="PS00606">
    <property type="entry name" value="KS3_1"/>
    <property type="match status" value="1"/>
</dbReference>
<dbReference type="Pfam" id="PF00501">
    <property type="entry name" value="AMP-binding"/>
    <property type="match status" value="1"/>
</dbReference>
<dbReference type="GO" id="GO:0006633">
    <property type="term" value="P:fatty acid biosynthetic process"/>
    <property type="evidence" value="ECO:0007669"/>
    <property type="project" value="InterPro"/>
</dbReference>
<evidence type="ECO:0000256" key="5">
    <source>
        <dbReference type="ARBA" id="ARBA00022898"/>
    </source>
</evidence>
<evidence type="ECO:0000256" key="3">
    <source>
        <dbReference type="ARBA" id="ARBA00022553"/>
    </source>
</evidence>
<dbReference type="InterPro" id="IPR014030">
    <property type="entry name" value="Ketoacyl_synth_N"/>
</dbReference>
<dbReference type="InterPro" id="IPR020841">
    <property type="entry name" value="PKS_Beta-ketoAc_synthase_dom"/>
</dbReference>
<keyword evidence="2" id="KW-0596">Phosphopantetheine</keyword>
<dbReference type="Gene3D" id="1.10.1240.100">
    <property type="match status" value="1"/>
</dbReference>
<dbReference type="Gene3D" id="3.30.300.30">
    <property type="match status" value="1"/>
</dbReference>
<dbReference type="Gene3D" id="3.30.559.30">
    <property type="entry name" value="Nonribosomal peptide synthetase, condensation domain"/>
    <property type="match status" value="2"/>
</dbReference>
<dbReference type="GO" id="GO:0004312">
    <property type="term" value="F:fatty acid synthase activity"/>
    <property type="evidence" value="ECO:0007669"/>
    <property type="project" value="TreeGrafter"/>
</dbReference>
<feature type="domain" description="Carrier" evidence="7">
    <location>
        <begin position="2432"/>
        <end position="2507"/>
    </location>
</feature>
<dbReference type="GO" id="GO:0005737">
    <property type="term" value="C:cytoplasm"/>
    <property type="evidence" value="ECO:0007669"/>
    <property type="project" value="TreeGrafter"/>
</dbReference>
<dbReference type="GO" id="GO:0030170">
    <property type="term" value="F:pyridoxal phosphate binding"/>
    <property type="evidence" value="ECO:0007669"/>
    <property type="project" value="InterPro"/>
</dbReference>
<dbReference type="Pfam" id="PF22621">
    <property type="entry name" value="CurL-like_PKS_C"/>
    <property type="match status" value="1"/>
</dbReference>
<dbReference type="InterPro" id="IPR005814">
    <property type="entry name" value="Aminotrans_3"/>
</dbReference>
<dbReference type="InterPro" id="IPR015422">
    <property type="entry name" value="PyrdxlP-dep_Trfase_small"/>
</dbReference>
<feature type="domain" description="Ketosynthase family 3 (KS3)" evidence="8">
    <location>
        <begin position="677"/>
        <end position="1097"/>
    </location>
</feature>
<comment type="cofactor">
    <cofactor evidence="1">
        <name>pantetheine 4'-phosphate</name>
        <dbReference type="ChEBI" id="CHEBI:47942"/>
    </cofactor>
</comment>
<dbReference type="SUPFAM" id="SSF56801">
    <property type="entry name" value="Acetyl-CoA synthetase-like"/>
    <property type="match status" value="1"/>
</dbReference>
<dbReference type="SUPFAM" id="SSF53383">
    <property type="entry name" value="PLP-dependent transferases"/>
    <property type="match status" value="1"/>
</dbReference>
<dbReference type="Pfam" id="PF00668">
    <property type="entry name" value="Condensation"/>
    <property type="match status" value="2"/>
</dbReference>
<evidence type="ECO:0000256" key="1">
    <source>
        <dbReference type="ARBA" id="ARBA00001957"/>
    </source>
</evidence>